<gene>
    <name evidence="1" type="ORF">GCM10011515_01160</name>
</gene>
<protein>
    <recommendedName>
        <fullName evidence="3">LysR family transcriptional regulator</fullName>
    </recommendedName>
</protein>
<proteinExistence type="predicted"/>
<evidence type="ECO:0008006" key="3">
    <source>
        <dbReference type="Google" id="ProtNLM"/>
    </source>
</evidence>
<dbReference type="EMBL" id="BMKL01000001">
    <property type="protein sequence ID" value="GGD85238.1"/>
    <property type="molecule type" value="Genomic_DNA"/>
</dbReference>
<evidence type="ECO:0000313" key="1">
    <source>
        <dbReference type="EMBL" id="GGD85238.1"/>
    </source>
</evidence>
<dbReference type="Proteomes" id="UP000619041">
    <property type="component" value="Unassembled WGS sequence"/>
</dbReference>
<organism evidence="1 2">
    <name type="scientific">Tsuneonella deserti</name>
    <dbReference type="NCBI Taxonomy" id="2035528"/>
    <lineage>
        <taxon>Bacteria</taxon>
        <taxon>Pseudomonadati</taxon>
        <taxon>Pseudomonadota</taxon>
        <taxon>Alphaproteobacteria</taxon>
        <taxon>Sphingomonadales</taxon>
        <taxon>Erythrobacteraceae</taxon>
        <taxon>Tsuneonella</taxon>
    </lineage>
</organism>
<evidence type="ECO:0000313" key="2">
    <source>
        <dbReference type="Proteomes" id="UP000619041"/>
    </source>
</evidence>
<sequence length="157" mass="17744">MLRMAKTAAHRLRRRPGWFCPVPLRSRRDGWSAGRQCAFLAHLYLTGSVTAAAKAVGMSRASAYRLRERVGAKSFAFAWDRVLSLSGWESADPVREDFRKVTTETLLARLEIGLVKPVIYRGRMTAITRKPDNSTLFRLLRRSDGEQVGNGQEGHER</sequence>
<keyword evidence="2" id="KW-1185">Reference proteome</keyword>
<reference evidence="2" key="1">
    <citation type="journal article" date="2019" name="Int. J. Syst. Evol. Microbiol.">
        <title>The Global Catalogue of Microorganisms (GCM) 10K type strain sequencing project: providing services to taxonomists for standard genome sequencing and annotation.</title>
        <authorList>
            <consortium name="The Broad Institute Genomics Platform"/>
            <consortium name="The Broad Institute Genome Sequencing Center for Infectious Disease"/>
            <person name="Wu L."/>
            <person name="Ma J."/>
        </authorList>
    </citation>
    <scope>NUCLEOTIDE SEQUENCE [LARGE SCALE GENOMIC DNA]</scope>
    <source>
        <strain evidence="2">CGMCC 1.15959</strain>
    </source>
</reference>
<comment type="caution">
    <text evidence="1">The sequence shown here is derived from an EMBL/GenBank/DDBJ whole genome shotgun (WGS) entry which is preliminary data.</text>
</comment>
<name>A0ABQ1RYN7_9SPHN</name>
<accession>A0ABQ1RYN7</accession>